<organism evidence="3">
    <name type="scientific">Perkinsus marinus (strain ATCC 50983 / TXsc)</name>
    <dbReference type="NCBI Taxonomy" id="423536"/>
    <lineage>
        <taxon>Eukaryota</taxon>
        <taxon>Sar</taxon>
        <taxon>Alveolata</taxon>
        <taxon>Perkinsozoa</taxon>
        <taxon>Perkinsea</taxon>
        <taxon>Perkinsida</taxon>
        <taxon>Perkinsidae</taxon>
        <taxon>Perkinsus</taxon>
    </lineage>
</organism>
<dbReference type="Gene3D" id="3.30.420.10">
    <property type="entry name" value="Ribonuclease H-like superfamily/Ribonuclease H"/>
    <property type="match status" value="1"/>
</dbReference>
<dbReference type="EMBL" id="GG677422">
    <property type="protein sequence ID" value="EER10427.1"/>
    <property type="molecule type" value="Genomic_DNA"/>
</dbReference>
<keyword evidence="1" id="KW-0472">Membrane</keyword>
<dbReference type="RefSeq" id="XP_002778632.1">
    <property type="nucleotide sequence ID" value="XM_002778586.1"/>
</dbReference>
<evidence type="ECO:0000313" key="2">
    <source>
        <dbReference type="EMBL" id="EER10427.1"/>
    </source>
</evidence>
<dbReference type="GeneID" id="9038301"/>
<dbReference type="InterPro" id="IPR036397">
    <property type="entry name" value="RNaseH_sf"/>
</dbReference>
<dbReference type="InterPro" id="IPR052055">
    <property type="entry name" value="Hepadnavirus_pol/RT"/>
</dbReference>
<keyword evidence="3" id="KW-1185">Reference proteome</keyword>
<dbReference type="GO" id="GO:0003676">
    <property type="term" value="F:nucleic acid binding"/>
    <property type="evidence" value="ECO:0007669"/>
    <property type="project" value="InterPro"/>
</dbReference>
<dbReference type="SUPFAM" id="SSF56672">
    <property type="entry name" value="DNA/RNA polymerases"/>
    <property type="match status" value="1"/>
</dbReference>
<dbReference type="Proteomes" id="UP000007800">
    <property type="component" value="Unassembled WGS sequence"/>
</dbReference>
<dbReference type="InterPro" id="IPR043502">
    <property type="entry name" value="DNA/RNA_pol_sf"/>
</dbReference>
<dbReference type="OrthoDB" id="410733at2759"/>
<dbReference type="PANTHER" id="PTHR33050:SF7">
    <property type="entry name" value="RIBONUCLEASE H"/>
    <property type="match status" value="1"/>
</dbReference>
<proteinExistence type="predicted"/>
<sequence>MKCGIDELLRSITGKPSPEQAESLERAGTEAATMARSALELQLGESVLVRQSGNSIYHGLLGAIAERLGLADLEFPNLGAEGLPLGISVPIPHTDLYPKFKPKKQELFKLPEIHSNYKSMSFAEVKGKADEIVLNEEANGYIRRLGRLESLDERRTYIRRAAVPKGGSYENGVRIVEDFKRSNSNLNSSIPNTARLPTVSHLRQLISSLSDAHSGAVTGYKLLQLDLRSAYRHLGIHPAERKNVSFTHTFKDGSTAAFENLVLSFGHSAAAYWFVRYATLALRCLETVLQAVFTDADAKAFGTYMYVDDGFFCIRIEVYIPAAMIIIIFWLLIGSGLSFPKLRINLEEGTVIGIKIKIGEHPTFEIDPAKTEKLLSNLRDLLLNRRTTEQALSSLAGKLNRYTSLRRYLRPYLQPFYGLLAVMRKLGRKSASCPDKSEVYIVAKFFVKVLSDPRAFHSVGPIRRSENGFAGTLLLFSDASTRALGGIIALRGESSSQESQHTIWFRKHIDETVTKPWNLISKDPRVKTESKDIVITELLAVCLALQEAERYFGRLSDYRVSIHVDNQAVATILKSMYSKNPTLATLLRSIVYRLARLTLTDCVIRWIPSGENWIADRISRGESSFLPTAWREIEITPTSLKALAPNECE</sequence>
<accession>C5KYJ2</accession>
<evidence type="ECO:0000256" key="1">
    <source>
        <dbReference type="SAM" id="Phobius"/>
    </source>
</evidence>
<dbReference type="AlphaFoldDB" id="C5KYJ2"/>
<name>C5KYJ2_PERM5</name>
<keyword evidence="1" id="KW-0812">Transmembrane</keyword>
<feature type="transmembrane region" description="Helical" evidence="1">
    <location>
        <begin position="318"/>
        <end position="339"/>
    </location>
</feature>
<dbReference type="InParanoid" id="C5KYJ2"/>
<evidence type="ECO:0000313" key="3">
    <source>
        <dbReference type="Proteomes" id="UP000007800"/>
    </source>
</evidence>
<keyword evidence="1" id="KW-1133">Transmembrane helix</keyword>
<dbReference type="OMA" id="CIRIEVY"/>
<gene>
    <name evidence="2" type="ORF">Pmar_PMAR023801</name>
</gene>
<dbReference type="PANTHER" id="PTHR33050">
    <property type="entry name" value="REVERSE TRANSCRIPTASE DOMAIN-CONTAINING PROTEIN"/>
    <property type="match status" value="1"/>
</dbReference>
<reference evidence="2 3" key="1">
    <citation type="submission" date="2008-07" db="EMBL/GenBank/DDBJ databases">
        <authorList>
            <person name="El-Sayed N."/>
            <person name="Caler E."/>
            <person name="Inman J."/>
            <person name="Amedeo P."/>
            <person name="Hass B."/>
            <person name="Wortman J."/>
        </authorList>
    </citation>
    <scope>NUCLEOTIDE SEQUENCE [LARGE SCALE GENOMIC DNA]</scope>
    <source>
        <strain evidence="3">ATCC 50983 / TXsc</strain>
    </source>
</reference>
<protein>
    <submittedName>
        <fullName evidence="2">Uncharacterized protein</fullName>
    </submittedName>
</protein>